<organism evidence="1 2">
    <name type="scientific">Rhodanobacter geophilus</name>
    <dbReference type="NCBI Taxonomy" id="3162488"/>
    <lineage>
        <taxon>Bacteria</taxon>
        <taxon>Pseudomonadati</taxon>
        <taxon>Pseudomonadota</taxon>
        <taxon>Gammaproteobacteria</taxon>
        <taxon>Lysobacterales</taxon>
        <taxon>Rhodanobacteraceae</taxon>
        <taxon>Rhodanobacter</taxon>
    </lineage>
</organism>
<comment type="caution">
    <text evidence="1">The sequence shown here is derived from an EMBL/GenBank/DDBJ whole genome shotgun (WGS) entry which is preliminary data.</text>
</comment>
<accession>A0ABV3QJU6</accession>
<protein>
    <submittedName>
        <fullName evidence="1">Uncharacterized protein</fullName>
    </submittedName>
</protein>
<dbReference type="Proteomes" id="UP001556170">
    <property type="component" value="Unassembled WGS sequence"/>
</dbReference>
<dbReference type="RefSeq" id="WP_367843171.1">
    <property type="nucleotide sequence ID" value="NZ_JBFOHL010000001.1"/>
</dbReference>
<evidence type="ECO:0000313" key="2">
    <source>
        <dbReference type="Proteomes" id="UP001556170"/>
    </source>
</evidence>
<evidence type="ECO:0000313" key="1">
    <source>
        <dbReference type="EMBL" id="MEW9622861.1"/>
    </source>
</evidence>
<name>A0ABV3QJU6_9GAMM</name>
<dbReference type="EMBL" id="JBFOHL010000001">
    <property type="protein sequence ID" value="MEW9622861.1"/>
    <property type="molecule type" value="Genomic_DNA"/>
</dbReference>
<gene>
    <name evidence="1" type="ORF">ABQJ56_01255</name>
</gene>
<keyword evidence="2" id="KW-1185">Reference proteome</keyword>
<sequence>MKYENLMLSGLFVVCLLVCTLVLGAMLKATPSSVQLAATGGIGSALLAAPAQCALPADGVICPRQPG</sequence>
<proteinExistence type="predicted"/>
<reference evidence="1 2" key="1">
    <citation type="submission" date="2024-06" db="EMBL/GenBank/DDBJ databases">
        <authorList>
            <person name="Woo H."/>
        </authorList>
    </citation>
    <scope>NUCLEOTIDE SEQUENCE [LARGE SCALE GENOMIC DNA]</scope>
    <source>
        <strain evidence="1 2">S2-g</strain>
    </source>
</reference>